<dbReference type="AlphaFoldDB" id="A0A316QYW5"/>
<sequence>MQKVKLNNGVEMPILGYGVYLVSPEECERCVLDAISVGYRSIDTAQAYYNEEGVGAAITKCGVPRSELFITTKVWISNAGEGKAAASIDESLRKLRTDYIDLLLIHQPFGDYYGTYRAMEKAVKAGKARSIGLSNFYPDRFVDLAENVDIKPAVNQLRTNVFSQQWDAEIEMNKYDTHIMAWAPLTQANKTLFDNPTIAKIAENHNKTATQVALRYLIQRNIIAIPKSTHIERMKQNLDVFDFSLTDAEMEAIRPLDQEADFQWSHRNPELVRFLLNYDKQFNPKNK</sequence>
<dbReference type="Proteomes" id="UP000262954">
    <property type="component" value="Unassembled WGS sequence"/>
</dbReference>
<evidence type="ECO:0000256" key="3">
    <source>
        <dbReference type="ARBA" id="ARBA00023002"/>
    </source>
</evidence>
<evidence type="ECO:0000256" key="4">
    <source>
        <dbReference type="PIRSR" id="PIRSR000097-1"/>
    </source>
</evidence>
<dbReference type="PROSITE" id="PS00062">
    <property type="entry name" value="ALDOKETO_REDUCTASE_2"/>
    <property type="match status" value="1"/>
</dbReference>
<evidence type="ECO:0000256" key="2">
    <source>
        <dbReference type="ARBA" id="ARBA00022857"/>
    </source>
</evidence>
<dbReference type="SUPFAM" id="SSF51430">
    <property type="entry name" value="NAD(P)-linked oxidoreductase"/>
    <property type="match status" value="1"/>
</dbReference>
<feature type="domain" description="NADP-dependent oxidoreductase" evidence="7">
    <location>
        <begin position="22"/>
        <end position="255"/>
    </location>
</feature>
<dbReference type="PROSITE" id="PS00063">
    <property type="entry name" value="ALDOKETO_REDUCTASE_3"/>
    <property type="match status" value="1"/>
</dbReference>
<dbReference type="InterPro" id="IPR018170">
    <property type="entry name" value="Aldo/ket_reductase_CS"/>
</dbReference>
<accession>A0A316QYW5</accession>
<dbReference type="PIRSF" id="PIRSF000097">
    <property type="entry name" value="AKR"/>
    <property type="match status" value="1"/>
</dbReference>
<dbReference type="PANTHER" id="PTHR43827:SF3">
    <property type="entry name" value="NADP-DEPENDENT OXIDOREDUCTASE DOMAIN-CONTAINING PROTEIN"/>
    <property type="match status" value="1"/>
</dbReference>
<keyword evidence="3" id="KW-0560">Oxidoreductase</keyword>
<dbReference type="PROSITE" id="PS00798">
    <property type="entry name" value="ALDOKETO_REDUCTASE_1"/>
    <property type="match status" value="1"/>
</dbReference>
<evidence type="ECO:0000313" key="9">
    <source>
        <dbReference type="Proteomes" id="UP000262954"/>
    </source>
</evidence>
<dbReference type="PANTHER" id="PTHR43827">
    <property type="entry name" value="2,5-DIKETO-D-GLUCONIC ACID REDUCTASE"/>
    <property type="match status" value="1"/>
</dbReference>
<dbReference type="FunFam" id="3.20.20.100:FF:000015">
    <property type="entry name" value="Oxidoreductase, aldo/keto reductase family"/>
    <property type="match status" value="1"/>
</dbReference>
<dbReference type="GO" id="GO:0016616">
    <property type="term" value="F:oxidoreductase activity, acting on the CH-OH group of donors, NAD or NADP as acceptor"/>
    <property type="evidence" value="ECO:0007669"/>
    <property type="project" value="UniProtKB-ARBA"/>
</dbReference>
<dbReference type="CDD" id="cd19133">
    <property type="entry name" value="AKR_AKR5F1"/>
    <property type="match status" value="1"/>
</dbReference>
<evidence type="ECO:0000256" key="5">
    <source>
        <dbReference type="PIRSR" id="PIRSR000097-2"/>
    </source>
</evidence>
<dbReference type="RefSeq" id="WP_022390424.1">
    <property type="nucleotide sequence ID" value="NZ_JAQDEG010000033.1"/>
</dbReference>
<protein>
    <submittedName>
        <fullName evidence="8">Aldo/keto reductase</fullName>
    </submittedName>
</protein>
<reference evidence="8 9" key="1">
    <citation type="journal article" date="2018" name="Nat. Biotechnol.">
        <title>A standardized bacterial taxonomy based on genome phylogeny substantially revises the tree of life.</title>
        <authorList>
            <person name="Parks D.H."/>
            <person name="Chuvochina M."/>
            <person name="Waite D.W."/>
            <person name="Rinke C."/>
            <person name="Skarshewski A."/>
            <person name="Chaumeil P.A."/>
            <person name="Hugenholtz P."/>
        </authorList>
    </citation>
    <scope>NUCLEOTIDE SEQUENCE [LARGE SCALE GENOMIC DNA]</scope>
    <source>
        <strain evidence="8">UBA11482</strain>
    </source>
</reference>
<feature type="site" description="Lowers pKa of active site Tyr" evidence="6">
    <location>
        <position position="73"/>
    </location>
</feature>
<evidence type="ECO:0000259" key="7">
    <source>
        <dbReference type="Pfam" id="PF00248"/>
    </source>
</evidence>
<evidence type="ECO:0000313" key="8">
    <source>
        <dbReference type="EMBL" id="HBJ07518.1"/>
    </source>
</evidence>
<comment type="similarity">
    <text evidence="1">Belongs to the aldo/keto reductase family.</text>
</comment>
<dbReference type="InterPro" id="IPR020471">
    <property type="entry name" value="AKR"/>
</dbReference>
<proteinExistence type="inferred from homology"/>
<dbReference type="InterPro" id="IPR023210">
    <property type="entry name" value="NADP_OxRdtase_dom"/>
</dbReference>
<dbReference type="Gene3D" id="3.20.20.100">
    <property type="entry name" value="NADP-dependent oxidoreductase domain"/>
    <property type="match status" value="1"/>
</dbReference>
<dbReference type="PRINTS" id="PR00069">
    <property type="entry name" value="ALDKETRDTASE"/>
</dbReference>
<dbReference type="EMBL" id="DNWC01000013">
    <property type="protein sequence ID" value="HBJ07518.1"/>
    <property type="molecule type" value="Genomic_DNA"/>
</dbReference>
<organism evidence="8 9">
    <name type="scientific">Coprobacter fastidiosus</name>
    <dbReference type="NCBI Taxonomy" id="1099853"/>
    <lineage>
        <taxon>Bacteria</taxon>
        <taxon>Pseudomonadati</taxon>
        <taxon>Bacteroidota</taxon>
        <taxon>Bacteroidia</taxon>
        <taxon>Bacteroidales</taxon>
        <taxon>Barnesiellaceae</taxon>
        <taxon>Coprobacter</taxon>
    </lineage>
</organism>
<gene>
    <name evidence="8" type="ORF">DDY73_00795</name>
</gene>
<dbReference type="InterPro" id="IPR036812">
    <property type="entry name" value="NAD(P)_OxRdtase_dom_sf"/>
</dbReference>
<dbReference type="Pfam" id="PF00248">
    <property type="entry name" value="Aldo_ket_red"/>
    <property type="match status" value="1"/>
</dbReference>
<name>A0A316QYW5_9BACT</name>
<evidence type="ECO:0000256" key="1">
    <source>
        <dbReference type="ARBA" id="ARBA00007905"/>
    </source>
</evidence>
<keyword evidence="2" id="KW-0521">NADP</keyword>
<comment type="caution">
    <text evidence="8">The sequence shown here is derived from an EMBL/GenBank/DDBJ whole genome shotgun (WGS) entry which is preliminary data.</text>
</comment>
<evidence type="ECO:0000256" key="6">
    <source>
        <dbReference type="PIRSR" id="PIRSR000097-3"/>
    </source>
</evidence>
<feature type="binding site" evidence="5">
    <location>
        <position position="106"/>
    </location>
    <ligand>
        <name>substrate</name>
    </ligand>
</feature>
<feature type="active site" description="Proton donor" evidence="4">
    <location>
        <position position="48"/>
    </location>
</feature>